<dbReference type="EMBL" id="JAFBXE010000004">
    <property type="protein sequence ID" value="MBM2412083.1"/>
    <property type="molecule type" value="Genomic_DNA"/>
</dbReference>
<dbReference type="GeneID" id="62642336"/>
<name>A0A9Q2NTU5_9RHOB</name>
<dbReference type="Proteomes" id="UP000809440">
    <property type="component" value="Unassembled WGS sequence"/>
</dbReference>
<dbReference type="OrthoDB" id="7717972at2"/>
<keyword evidence="4" id="KW-1185">Reference proteome</keyword>
<dbReference type="EMBL" id="JAFBXF010000004">
    <property type="protein sequence ID" value="MBM2416751.1"/>
    <property type="molecule type" value="Genomic_DNA"/>
</dbReference>
<comment type="caution">
    <text evidence="1">The sequence shown here is derived from an EMBL/GenBank/DDBJ whole genome shotgun (WGS) entry which is preliminary data.</text>
</comment>
<proteinExistence type="predicted"/>
<evidence type="ECO:0000313" key="3">
    <source>
        <dbReference type="Proteomes" id="UP000755667"/>
    </source>
</evidence>
<evidence type="ECO:0000313" key="1">
    <source>
        <dbReference type="EMBL" id="MBM2412083.1"/>
    </source>
</evidence>
<accession>A0A9Q2NTU5</accession>
<reference evidence="1 4" key="1">
    <citation type="submission" date="2021-01" db="EMBL/GenBank/DDBJ databases">
        <title>Diatom-associated Roseobacters Show Island Model of Population Structure.</title>
        <authorList>
            <person name="Qu L."/>
            <person name="Feng X."/>
            <person name="Chen Y."/>
            <person name="Li L."/>
            <person name="Wang X."/>
            <person name="Hu Z."/>
            <person name="Wang H."/>
            <person name="Luo H."/>
        </authorList>
    </citation>
    <scope>NUCLEOTIDE SEQUENCE</scope>
    <source>
        <strain evidence="2 4">CC28-63</strain>
        <strain evidence="1">CC28-69</strain>
    </source>
</reference>
<sequence length="159" mass="17847">MTASEAVLIYQDNLDVVSRALMDCDLPLMMRHIAVPNMMSTKDTEIVMSSPEELDIVMSDFRNQLLARGVETYERTCIEAAFVAGRDDMIAGRHKTATTGEDGVAVAEYLNHMVLMRIDGQWKGIWLQAIMDNTELQILSPDIAAAQAEARRMLNTLRR</sequence>
<dbReference type="AlphaFoldDB" id="A0A9Q2NTU5"/>
<organism evidence="1 3">
    <name type="scientific">Marivita cryptomonadis</name>
    <dbReference type="NCBI Taxonomy" id="505252"/>
    <lineage>
        <taxon>Bacteria</taxon>
        <taxon>Pseudomonadati</taxon>
        <taxon>Pseudomonadota</taxon>
        <taxon>Alphaproteobacteria</taxon>
        <taxon>Rhodobacterales</taxon>
        <taxon>Roseobacteraceae</taxon>
        <taxon>Marivita</taxon>
    </lineage>
</organism>
<dbReference type="RefSeq" id="WP_085631810.1">
    <property type="nucleotide sequence ID" value="NZ_JAFBWU010000004.1"/>
</dbReference>
<protein>
    <submittedName>
        <fullName evidence="1">Uncharacterized protein</fullName>
    </submittedName>
</protein>
<dbReference type="Proteomes" id="UP000755667">
    <property type="component" value="Unassembled WGS sequence"/>
</dbReference>
<evidence type="ECO:0000313" key="4">
    <source>
        <dbReference type="Proteomes" id="UP000809440"/>
    </source>
</evidence>
<gene>
    <name evidence="1" type="ORF">JQX41_07215</name>
    <name evidence="2" type="ORF">JQX48_07220</name>
</gene>
<evidence type="ECO:0000313" key="2">
    <source>
        <dbReference type="EMBL" id="MBM2416751.1"/>
    </source>
</evidence>